<accession>A0A930UFA0</accession>
<dbReference type="PANTHER" id="PTHR43477">
    <property type="entry name" value="DIHYDROANTICAPSIN 7-DEHYDROGENASE"/>
    <property type="match status" value="1"/>
</dbReference>
<evidence type="ECO:0000256" key="1">
    <source>
        <dbReference type="ARBA" id="ARBA00006484"/>
    </source>
</evidence>
<comment type="similarity">
    <text evidence="1">Belongs to the short-chain dehydrogenases/reductases (SDR) family.</text>
</comment>
<dbReference type="PANTHER" id="PTHR43477:SF1">
    <property type="entry name" value="DIHYDROANTICAPSIN 7-DEHYDROGENASE"/>
    <property type="match status" value="1"/>
</dbReference>
<dbReference type="RefSeq" id="WP_194313046.1">
    <property type="nucleotide sequence ID" value="NZ_JADHEC010000044.1"/>
</dbReference>
<dbReference type="SUPFAM" id="SSF51735">
    <property type="entry name" value="NAD(P)-binding Rossmann-fold domains"/>
    <property type="match status" value="1"/>
</dbReference>
<evidence type="ECO:0000256" key="2">
    <source>
        <dbReference type="ARBA" id="ARBA00023002"/>
    </source>
</evidence>
<evidence type="ECO:0000313" key="3">
    <source>
        <dbReference type="EMBL" id="MBF2709812.1"/>
    </source>
</evidence>
<dbReference type="Pfam" id="PF13561">
    <property type="entry name" value="adh_short_C2"/>
    <property type="match status" value="1"/>
</dbReference>
<comment type="caution">
    <text evidence="3">The sequence shown here is derived from an EMBL/GenBank/DDBJ whole genome shotgun (WGS) entry which is preliminary data.</text>
</comment>
<reference evidence="3" key="1">
    <citation type="submission" date="2020-11" db="EMBL/GenBank/DDBJ databases">
        <title>Genome of Flavobacterium soyangense.</title>
        <authorList>
            <person name="Liu Q."/>
            <person name="Xin Y.-H."/>
        </authorList>
    </citation>
    <scope>NUCLEOTIDE SEQUENCE</scope>
    <source>
        <strain evidence="3">CGMCC 1.13493</strain>
    </source>
</reference>
<protein>
    <submittedName>
        <fullName evidence="3">Short chain dehydrogenase</fullName>
    </submittedName>
</protein>
<gene>
    <name evidence="3" type="ORF">IR213_14615</name>
</gene>
<dbReference type="NCBIfam" id="NF005754">
    <property type="entry name" value="PRK07578.1"/>
    <property type="match status" value="1"/>
</dbReference>
<dbReference type="InterPro" id="IPR051122">
    <property type="entry name" value="SDR_DHRS6-like"/>
</dbReference>
<dbReference type="AlphaFoldDB" id="A0A930UFA0"/>
<dbReference type="InterPro" id="IPR036291">
    <property type="entry name" value="NAD(P)-bd_dom_sf"/>
</dbReference>
<dbReference type="Gene3D" id="3.40.50.720">
    <property type="entry name" value="NAD(P)-binding Rossmann-like Domain"/>
    <property type="match status" value="1"/>
</dbReference>
<proteinExistence type="inferred from homology"/>
<dbReference type="EMBL" id="JADHEC010000044">
    <property type="protein sequence ID" value="MBF2709812.1"/>
    <property type="molecule type" value="Genomic_DNA"/>
</dbReference>
<name>A0A930UFA0_9FLAO</name>
<organism evidence="3 4">
    <name type="scientific">Flavobacterium soyangense</name>
    <dbReference type="NCBI Taxonomy" id="2023265"/>
    <lineage>
        <taxon>Bacteria</taxon>
        <taxon>Pseudomonadati</taxon>
        <taxon>Bacteroidota</taxon>
        <taxon>Flavobacteriia</taxon>
        <taxon>Flavobacteriales</taxon>
        <taxon>Flavobacteriaceae</taxon>
        <taxon>Flavobacterium</taxon>
    </lineage>
</organism>
<dbReference type="InterPro" id="IPR002347">
    <property type="entry name" value="SDR_fam"/>
</dbReference>
<keyword evidence="4" id="KW-1185">Reference proteome</keyword>
<evidence type="ECO:0000313" key="4">
    <source>
        <dbReference type="Proteomes" id="UP000646211"/>
    </source>
</evidence>
<dbReference type="Proteomes" id="UP000646211">
    <property type="component" value="Unassembled WGS sequence"/>
</dbReference>
<dbReference type="CDD" id="cd11731">
    <property type="entry name" value="Lin1944_like_SDR_c"/>
    <property type="match status" value="1"/>
</dbReference>
<keyword evidence="2" id="KW-0560">Oxidoreductase</keyword>
<dbReference type="GO" id="GO:0016491">
    <property type="term" value="F:oxidoreductase activity"/>
    <property type="evidence" value="ECO:0007669"/>
    <property type="project" value="UniProtKB-KW"/>
</dbReference>
<sequence length="186" mass="19510">MKILIIGATGAIGKIVTPALAQKHEVITAGRNSGDIQVDISSADSIKAMFNLVKNIDACVCVAGDSHTGDLATLTEENLNLGIKNKLIGQANLVLIGQNYLNDNGSFTLTSGKMGDKPIKNAAGKAIVNGGINSFMMAASLEMPRGLRINVVSPSKISDIPVNDLIDGYLKSIENGTNGEIIKINY</sequence>